<dbReference type="FunFam" id="2.10.110.10:FF:000001">
    <property type="entry name" value="Cysteine and glycine-rich protein 1"/>
    <property type="match status" value="1"/>
</dbReference>
<dbReference type="InterPro" id="IPR001781">
    <property type="entry name" value="Znf_LIM"/>
</dbReference>
<proteinExistence type="predicted"/>
<dbReference type="GeneTree" id="ENSGT00940000156777"/>
<sequence>MECPSHNKISQTQNEDLYSNRCMYKSVILLDNAQLSLFIISLLPCQEEPVDCQLIADYYQWLTVSSIYIQTPLPSPPPSSKVWHQSCFCCAKCGKRLASGTMTDREGDIYCNGCYAKYFGPKGVGFGQGAGALAHAQ</sequence>
<dbReference type="PROSITE" id="PS50023">
    <property type="entry name" value="LIM_DOMAIN_2"/>
    <property type="match status" value="1"/>
</dbReference>
<evidence type="ECO:0000256" key="4">
    <source>
        <dbReference type="ARBA" id="ARBA00022833"/>
    </source>
</evidence>
<keyword evidence="2 7" id="KW-0479">Metal-binding</keyword>
<evidence type="ECO:0000256" key="2">
    <source>
        <dbReference type="ARBA" id="ARBA00022723"/>
    </source>
</evidence>
<evidence type="ECO:0000256" key="5">
    <source>
        <dbReference type="ARBA" id="ARBA00023038"/>
    </source>
</evidence>
<evidence type="ECO:0000256" key="1">
    <source>
        <dbReference type="ARBA" id="ARBA00004123"/>
    </source>
</evidence>
<evidence type="ECO:0000259" key="8">
    <source>
        <dbReference type="PROSITE" id="PS50023"/>
    </source>
</evidence>
<evidence type="ECO:0000256" key="3">
    <source>
        <dbReference type="ARBA" id="ARBA00022737"/>
    </source>
</evidence>
<dbReference type="GO" id="GO:0005634">
    <property type="term" value="C:nucleus"/>
    <property type="evidence" value="ECO:0007669"/>
    <property type="project" value="UniProtKB-SubCell"/>
</dbReference>
<feature type="domain" description="LIM zinc-binding" evidence="8">
    <location>
        <begin position="50"/>
        <end position="121"/>
    </location>
</feature>
<keyword evidence="4 7" id="KW-0862">Zinc</keyword>
<evidence type="ECO:0000313" key="10">
    <source>
        <dbReference type="Proteomes" id="UP000694388"/>
    </source>
</evidence>
<dbReference type="AlphaFoldDB" id="A0A8C4QMQ4"/>
<keyword evidence="6" id="KW-0539">Nucleus</keyword>
<reference evidence="9" key="1">
    <citation type="submission" date="2025-08" db="UniProtKB">
        <authorList>
            <consortium name="Ensembl"/>
        </authorList>
    </citation>
    <scope>IDENTIFICATION</scope>
</reference>
<protein>
    <submittedName>
        <fullName evidence="9">Cysteine and glycine rich protein 1</fullName>
    </submittedName>
</protein>
<dbReference type="GO" id="GO:0046872">
    <property type="term" value="F:metal ion binding"/>
    <property type="evidence" value="ECO:0007669"/>
    <property type="project" value="UniProtKB-KW"/>
</dbReference>
<accession>A0A8C4QMQ4</accession>
<keyword evidence="5 7" id="KW-0440">LIM domain</keyword>
<dbReference type="GO" id="GO:0005737">
    <property type="term" value="C:cytoplasm"/>
    <property type="evidence" value="ECO:0007669"/>
    <property type="project" value="TreeGrafter"/>
</dbReference>
<comment type="subcellular location">
    <subcellularLocation>
        <location evidence="1">Nucleus</location>
    </subcellularLocation>
</comment>
<dbReference type="Pfam" id="PF00412">
    <property type="entry name" value="LIM"/>
    <property type="match status" value="1"/>
</dbReference>
<dbReference type="Proteomes" id="UP000694388">
    <property type="component" value="Unplaced"/>
</dbReference>
<reference evidence="9" key="2">
    <citation type="submission" date="2025-09" db="UniProtKB">
        <authorList>
            <consortium name="Ensembl"/>
        </authorList>
    </citation>
    <scope>IDENTIFICATION</scope>
</reference>
<dbReference type="SMART" id="SM00132">
    <property type="entry name" value="LIM"/>
    <property type="match status" value="1"/>
</dbReference>
<dbReference type="Gene3D" id="2.10.110.10">
    <property type="entry name" value="Cysteine Rich Protein"/>
    <property type="match status" value="1"/>
</dbReference>
<evidence type="ECO:0000256" key="7">
    <source>
        <dbReference type="PROSITE-ProRule" id="PRU00125"/>
    </source>
</evidence>
<keyword evidence="10" id="KW-1185">Reference proteome</keyword>
<dbReference type="SUPFAM" id="SSF57716">
    <property type="entry name" value="Glucocorticoid receptor-like (DNA-binding domain)"/>
    <property type="match status" value="1"/>
</dbReference>
<evidence type="ECO:0000256" key="6">
    <source>
        <dbReference type="ARBA" id="ARBA00023242"/>
    </source>
</evidence>
<keyword evidence="3" id="KW-0677">Repeat</keyword>
<organism evidence="9 10">
    <name type="scientific">Eptatretus burgeri</name>
    <name type="common">Inshore hagfish</name>
    <dbReference type="NCBI Taxonomy" id="7764"/>
    <lineage>
        <taxon>Eukaryota</taxon>
        <taxon>Metazoa</taxon>
        <taxon>Chordata</taxon>
        <taxon>Craniata</taxon>
        <taxon>Vertebrata</taxon>
        <taxon>Cyclostomata</taxon>
        <taxon>Myxini</taxon>
        <taxon>Myxiniformes</taxon>
        <taxon>Myxinidae</taxon>
        <taxon>Eptatretinae</taxon>
        <taxon>Eptatretus</taxon>
    </lineage>
</organism>
<dbReference type="PANTHER" id="PTHR24215:SF35">
    <property type="entry name" value="MUSCLE LIM PROTEIN MLP84B"/>
    <property type="match status" value="1"/>
</dbReference>
<name>A0A8C4QMQ4_EPTBU</name>
<evidence type="ECO:0000313" key="9">
    <source>
        <dbReference type="Ensembl" id="ENSEBUP00000017776.1"/>
    </source>
</evidence>
<dbReference type="GO" id="GO:0030036">
    <property type="term" value="P:actin cytoskeleton organization"/>
    <property type="evidence" value="ECO:0007669"/>
    <property type="project" value="TreeGrafter"/>
</dbReference>
<dbReference type="Ensembl" id="ENSEBUT00000018353.1">
    <property type="protein sequence ID" value="ENSEBUP00000017776.1"/>
    <property type="gene ID" value="ENSEBUG00000011113.1"/>
</dbReference>
<dbReference type="PANTHER" id="PTHR24215">
    <property type="entry name" value="RHO-GTPASE-ACTIVATING PROTEIN LRG1"/>
    <property type="match status" value="1"/>
</dbReference>